<reference evidence="1" key="1">
    <citation type="submission" date="2022-02" db="EMBL/GenBank/DDBJ databases">
        <title>Plant Genome Project.</title>
        <authorList>
            <person name="Zhang R.-G."/>
        </authorList>
    </citation>
    <scope>NUCLEOTIDE SEQUENCE</scope>
    <source>
        <strain evidence="1">AT1</strain>
    </source>
</reference>
<protein>
    <submittedName>
        <fullName evidence="1">Uncharacterized protein</fullName>
    </submittedName>
</protein>
<gene>
    <name evidence="1" type="ORF">RHMOL_Rhmol10G0033000</name>
</gene>
<name>A0ACC0LYC4_RHOML</name>
<organism evidence="1 2">
    <name type="scientific">Rhododendron molle</name>
    <name type="common">Chinese azalea</name>
    <name type="synonym">Azalea mollis</name>
    <dbReference type="NCBI Taxonomy" id="49168"/>
    <lineage>
        <taxon>Eukaryota</taxon>
        <taxon>Viridiplantae</taxon>
        <taxon>Streptophyta</taxon>
        <taxon>Embryophyta</taxon>
        <taxon>Tracheophyta</taxon>
        <taxon>Spermatophyta</taxon>
        <taxon>Magnoliopsida</taxon>
        <taxon>eudicotyledons</taxon>
        <taxon>Gunneridae</taxon>
        <taxon>Pentapetalae</taxon>
        <taxon>asterids</taxon>
        <taxon>Ericales</taxon>
        <taxon>Ericaceae</taxon>
        <taxon>Ericoideae</taxon>
        <taxon>Rhodoreae</taxon>
        <taxon>Rhododendron</taxon>
    </lineage>
</organism>
<dbReference type="EMBL" id="CM046397">
    <property type="protein sequence ID" value="KAI8533741.1"/>
    <property type="molecule type" value="Genomic_DNA"/>
</dbReference>
<accession>A0ACC0LYC4</accession>
<comment type="caution">
    <text evidence="1">The sequence shown here is derived from an EMBL/GenBank/DDBJ whole genome shotgun (WGS) entry which is preliminary data.</text>
</comment>
<keyword evidence="2" id="KW-1185">Reference proteome</keyword>
<sequence length="56" mass="6380">MKQVVEMRLSKLRSNTQREAIDEGMKLTVHLAHISRGLVGDSSRVTSHFATRMLAW</sequence>
<proteinExistence type="predicted"/>
<evidence type="ECO:0000313" key="2">
    <source>
        <dbReference type="Proteomes" id="UP001062846"/>
    </source>
</evidence>
<evidence type="ECO:0000313" key="1">
    <source>
        <dbReference type="EMBL" id="KAI8533741.1"/>
    </source>
</evidence>
<dbReference type="Proteomes" id="UP001062846">
    <property type="component" value="Chromosome 10"/>
</dbReference>